<dbReference type="GO" id="GO:0004845">
    <property type="term" value="F:uracil phosphoribosyltransferase activity"/>
    <property type="evidence" value="ECO:0007669"/>
    <property type="project" value="UniProtKB-EC"/>
</dbReference>
<feature type="compositionally biased region" description="Polar residues" evidence="10">
    <location>
        <begin position="1"/>
        <end position="18"/>
    </location>
</feature>
<dbReference type="CDD" id="cd06223">
    <property type="entry name" value="PRTases_typeI"/>
    <property type="match status" value="1"/>
</dbReference>
<dbReference type="VEuPathDB" id="FungiDB:ASPVEDRAFT_180379"/>
<organism evidence="12 13">
    <name type="scientific">Aspergillus versicolor CBS 583.65</name>
    <dbReference type="NCBI Taxonomy" id="1036611"/>
    <lineage>
        <taxon>Eukaryota</taxon>
        <taxon>Fungi</taxon>
        <taxon>Dikarya</taxon>
        <taxon>Ascomycota</taxon>
        <taxon>Pezizomycotina</taxon>
        <taxon>Eurotiomycetes</taxon>
        <taxon>Eurotiomycetidae</taxon>
        <taxon>Eurotiales</taxon>
        <taxon>Aspergillaceae</taxon>
        <taxon>Aspergillus</taxon>
        <taxon>Aspergillus subgen. Nidulantes</taxon>
    </lineage>
</organism>
<dbReference type="NCBIfam" id="NF001097">
    <property type="entry name" value="PRK00129.1"/>
    <property type="match status" value="1"/>
</dbReference>
<evidence type="ECO:0000256" key="5">
    <source>
        <dbReference type="ARBA" id="ARBA00022533"/>
    </source>
</evidence>
<dbReference type="FunFam" id="3.40.50.2020:FF:000023">
    <property type="entry name" value="Probable uracil phosphoribosyltransferase"/>
    <property type="match status" value="1"/>
</dbReference>
<feature type="domain" description="Phosphoribosyltransferase" evidence="11">
    <location>
        <begin position="35"/>
        <end position="239"/>
    </location>
</feature>
<accession>A0A1L9Q4U8</accession>
<proteinExistence type="inferred from homology"/>
<keyword evidence="5" id="KW-0021">Allosteric enzyme</keyword>
<evidence type="ECO:0000313" key="12">
    <source>
        <dbReference type="EMBL" id="OJJ08751.1"/>
    </source>
</evidence>
<dbReference type="Proteomes" id="UP000184073">
    <property type="component" value="Unassembled WGS sequence"/>
</dbReference>
<evidence type="ECO:0000256" key="4">
    <source>
        <dbReference type="ARBA" id="ARBA00011894"/>
    </source>
</evidence>
<evidence type="ECO:0000256" key="1">
    <source>
        <dbReference type="ARBA" id="ARBA00001946"/>
    </source>
</evidence>
<dbReference type="Gene3D" id="3.40.50.2020">
    <property type="match status" value="1"/>
</dbReference>
<dbReference type="GeneID" id="63724369"/>
<comment type="cofactor">
    <cofactor evidence="1">
        <name>Mg(2+)</name>
        <dbReference type="ChEBI" id="CHEBI:18420"/>
    </cofactor>
</comment>
<comment type="similarity">
    <text evidence="3">Belongs to the UPRTase family.</text>
</comment>
<evidence type="ECO:0000256" key="3">
    <source>
        <dbReference type="ARBA" id="ARBA00009516"/>
    </source>
</evidence>
<dbReference type="GO" id="GO:0005525">
    <property type="term" value="F:GTP binding"/>
    <property type="evidence" value="ECO:0007669"/>
    <property type="project" value="UniProtKB-KW"/>
</dbReference>
<dbReference type="SUPFAM" id="SSF53271">
    <property type="entry name" value="PRTase-like"/>
    <property type="match status" value="1"/>
</dbReference>
<protein>
    <recommendedName>
        <fullName evidence="4">uracil phosphoribosyltransferase</fullName>
        <ecNumber evidence="4">2.4.2.9</ecNumber>
    </recommendedName>
</protein>
<reference evidence="13" key="1">
    <citation type="journal article" date="2017" name="Genome Biol.">
        <title>Comparative genomics reveals high biological diversity and specific adaptations in the industrially and medically important fungal genus Aspergillus.</title>
        <authorList>
            <person name="de Vries R.P."/>
            <person name="Riley R."/>
            <person name="Wiebenga A."/>
            <person name="Aguilar-Osorio G."/>
            <person name="Amillis S."/>
            <person name="Uchima C.A."/>
            <person name="Anderluh G."/>
            <person name="Asadollahi M."/>
            <person name="Askin M."/>
            <person name="Barry K."/>
            <person name="Battaglia E."/>
            <person name="Bayram O."/>
            <person name="Benocci T."/>
            <person name="Braus-Stromeyer S.A."/>
            <person name="Caldana C."/>
            <person name="Canovas D."/>
            <person name="Cerqueira G.C."/>
            <person name="Chen F."/>
            <person name="Chen W."/>
            <person name="Choi C."/>
            <person name="Clum A."/>
            <person name="Dos Santos R.A."/>
            <person name="Damasio A.R."/>
            <person name="Diallinas G."/>
            <person name="Emri T."/>
            <person name="Fekete E."/>
            <person name="Flipphi M."/>
            <person name="Freyberg S."/>
            <person name="Gallo A."/>
            <person name="Gournas C."/>
            <person name="Habgood R."/>
            <person name="Hainaut M."/>
            <person name="Harispe M.L."/>
            <person name="Henrissat B."/>
            <person name="Hilden K.S."/>
            <person name="Hope R."/>
            <person name="Hossain A."/>
            <person name="Karabika E."/>
            <person name="Karaffa L."/>
            <person name="Karanyi Z."/>
            <person name="Krasevec N."/>
            <person name="Kuo A."/>
            <person name="Kusch H."/>
            <person name="LaButti K."/>
            <person name="Lagendijk E.L."/>
            <person name="Lapidus A."/>
            <person name="Levasseur A."/>
            <person name="Lindquist E."/>
            <person name="Lipzen A."/>
            <person name="Logrieco A.F."/>
            <person name="MacCabe A."/>
            <person name="Maekelae M.R."/>
            <person name="Malavazi I."/>
            <person name="Melin P."/>
            <person name="Meyer V."/>
            <person name="Mielnichuk N."/>
            <person name="Miskei M."/>
            <person name="Molnar A.P."/>
            <person name="Mule G."/>
            <person name="Ngan C.Y."/>
            <person name="Orejas M."/>
            <person name="Orosz E."/>
            <person name="Ouedraogo J.P."/>
            <person name="Overkamp K.M."/>
            <person name="Park H.-S."/>
            <person name="Perrone G."/>
            <person name="Piumi F."/>
            <person name="Punt P.J."/>
            <person name="Ram A.F."/>
            <person name="Ramon A."/>
            <person name="Rauscher S."/>
            <person name="Record E."/>
            <person name="Riano-Pachon D.M."/>
            <person name="Robert V."/>
            <person name="Roehrig J."/>
            <person name="Ruller R."/>
            <person name="Salamov A."/>
            <person name="Salih N.S."/>
            <person name="Samson R.A."/>
            <person name="Sandor E."/>
            <person name="Sanguinetti M."/>
            <person name="Schuetze T."/>
            <person name="Sepcic K."/>
            <person name="Shelest E."/>
            <person name="Sherlock G."/>
            <person name="Sophianopoulou V."/>
            <person name="Squina F.M."/>
            <person name="Sun H."/>
            <person name="Susca A."/>
            <person name="Todd R.B."/>
            <person name="Tsang A."/>
            <person name="Unkles S.E."/>
            <person name="van de Wiele N."/>
            <person name="van Rossen-Uffink D."/>
            <person name="Oliveira J.V."/>
            <person name="Vesth T.C."/>
            <person name="Visser J."/>
            <person name="Yu J.-H."/>
            <person name="Zhou M."/>
            <person name="Andersen M.R."/>
            <person name="Archer D.B."/>
            <person name="Baker S.E."/>
            <person name="Benoit I."/>
            <person name="Brakhage A.A."/>
            <person name="Braus G.H."/>
            <person name="Fischer R."/>
            <person name="Frisvad J.C."/>
            <person name="Goldman G.H."/>
            <person name="Houbraken J."/>
            <person name="Oakley B."/>
            <person name="Pocsi I."/>
            <person name="Scazzocchio C."/>
            <person name="Seiboth B."/>
            <person name="vanKuyk P.A."/>
            <person name="Wortman J."/>
            <person name="Dyer P.S."/>
            <person name="Grigoriev I.V."/>
        </authorList>
    </citation>
    <scope>NUCLEOTIDE SEQUENCE [LARGE SCALE GENOMIC DNA]</scope>
    <source>
        <strain evidence="13">CBS 583.65</strain>
    </source>
</reference>
<dbReference type="OrthoDB" id="106623at2759"/>
<evidence type="ECO:0000256" key="7">
    <source>
        <dbReference type="ARBA" id="ARBA00022679"/>
    </source>
</evidence>
<evidence type="ECO:0000256" key="6">
    <source>
        <dbReference type="ARBA" id="ARBA00022676"/>
    </source>
</evidence>
<name>A0A1L9Q4U8_ASPVE</name>
<dbReference type="Pfam" id="PF14681">
    <property type="entry name" value="UPRTase"/>
    <property type="match status" value="1"/>
</dbReference>
<keyword evidence="7" id="KW-0808">Transferase</keyword>
<gene>
    <name evidence="12" type="ORF">ASPVEDRAFT_180379</name>
</gene>
<dbReference type="AlphaFoldDB" id="A0A1L9Q4U8"/>
<evidence type="ECO:0000313" key="13">
    <source>
        <dbReference type="Proteomes" id="UP000184073"/>
    </source>
</evidence>
<dbReference type="EMBL" id="KV878141">
    <property type="protein sequence ID" value="OJJ08751.1"/>
    <property type="molecule type" value="Genomic_DNA"/>
</dbReference>
<sequence>MPNETISASWHTETNGNASPKCKEDFHHPQVVLLPQHNHLLSLMTILRDADTTASRFAQVVERVAEQLVGAALNLLPTEKADVISPTRTTYRGVRQTQAVCGVSILRAGASLENAVRRCYTGPLSFGKILIQRDETTCLPSLLYSKLPFGIETKTVLILEPMLATGGSACTAIEVIKARGVPEENIIFVNVLASQRGIQAVFSRFPSIRLVTAAVDEELTPRSHIDPGLGDFGDRFYGTEG</sequence>
<keyword evidence="8" id="KW-0547">Nucleotide-binding</keyword>
<keyword evidence="9" id="KW-0342">GTP-binding</keyword>
<evidence type="ECO:0000256" key="2">
    <source>
        <dbReference type="ARBA" id="ARBA00005180"/>
    </source>
</evidence>
<dbReference type="GO" id="GO:0008655">
    <property type="term" value="P:pyrimidine-containing compound salvage"/>
    <property type="evidence" value="ECO:0007669"/>
    <property type="project" value="UniProtKB-ARBA"/>
</dbReference>
<dbReference type="RefSeq" id="XP_040674513.1">
    <property type="nucleotide sequence ID" value="XM_040808858.1"/>
</dbReference>
<comment type="pathway">
    <text evidence="2">Pyrimidine metabolism; UMP biosynthesis via salvage pathway; UMP from uracil: step 1/1.</text>
</comment>
<evidence type="ECO:0000256" key="9">
    <source>
        <dbReference type="ARBA" id="ARBA00023134"/>
    </source>
</evidence>
<feature type="region of interest" description="Disordered" evidence="10">
    <location>
        <begin position="1"/>
        <end position="22"/>
    </location>
</feature>
<evidence type="ECO:0000256" key="8">
    <source>
        <dbReference type="ARBA" id="ARBA00022741"/>
    </source>
</evidence>
<keyword evidence="6" id="KW-0328">Glycosyltransferase</keyword>
<evidence type="ECO:0000256" key="10">
    <source>
        <dbReference type="SAM" id="MobiDB-lite"/>
    </source>
</evidence>
<dbReference type="STRING" id="1036611.A0A1L9Q4U8"/>
<evidence type="ECO:0000259" key="11">
    <source>
        <dbReference type="Pfam" id="PF14681"/>
    </source>
</evidence>
<dbReference type="InterPro" id="IPR029057">
    <property type="entry name" value="PRTase-like"/>
</dbReference>
<keyword evidence="13" id="KW-1185">Reference proteome</keyword>
<dbReference type="InterPro" id="IPR000836">
    <property type="entry name" value="PRTase_dom"/>
</dbReference>
<dbReference type="EC" id="2.4.2.9" evidence="4"/>